<reference evidence="1" key="1">
    <citation type="submission" date="2020-05" db="UniProtKB">
        <authorList>
            <consortium name="EnsemblMetazoa"/>
        </authorList>
    </citation>
    <scope>IDENTIFICATION</scope>
    <source>
        <strain evidence="1">Yale</strain>
    </source>
</reference>
<dbReference type="EMBL" id="CCAG010007333">
    <property type="status" value="NOT_ANNOTATED_CDS"/>
    <property type="molecule type" value="Genomic_DNA"/>
</dbReference>
<protein>
    <submittedName>
        <fullName evidence="1">Uncharacterized protein</fullName>
    </submittedName>
</protein>
<dbReference type="AlphaFoldDB" id="A0A1B0FRF7"/>
<dbReference type="VEuPathDB" id="VectorBase:GMOY006449"/>
<sequence length="114" mass="12996">MISFSSFICKYEYSFLLSKHTSWCSRYQRIGVAANSIFLLVVQQQLNEPIIHSFIFANKIARESYLLGKEKTVLLTKYVKNTKKTIRLQLPSSNTGSWIQIASAQKWSAGLPCS</sequence>
<evidence type="ECO:0000313" key="1">
    <source>
        <dbReference type="EnsemblMetazoa" id="GMOY006449-PA"/>
    </source>
</evidence>
<name>A0A1B0FRF7_GLOMM</name>
<accession>A0A1B0FRF7</accession>
<organism evidence="1 2">
    <name type="scientific">Glossina morsitans morsitans</name>
    <name type="common">Savannah tsetse fly</name>
    <dbReference type="NCBI Taxonomy" id="37546"/>
    <lineage>
        <taxon>Eukaryota</taxon>
        <taxon>Metazoa</taxon>
        <taxon>Ecdysozoa</taxon>
        <taxon>Arthropoda</taxon>
        <taxon>Hexapoda</taxon>
        <taxon>Insecta</taxon>
        <taxon>Pterygota</taxon>
        <taxon>Neoptera</taxon>
        <taxon>Endopterygota</taxon>
        <taxon>Diptera</taxon>
        <taxon>Brachycera</taxon>
        <taxon>Muscomorpha</taxon>
        <taxon>Hippoboscoidea</taxon>
        <taxon>Glossinidae</taxon>
        <taxon>Glossina</taxon>
    </lineage>
</organism>
<dbReference type="Proteomes" id="UP000092444">
    <property type="component" value="Unassembled WGS sequence"/>
</dbReference>
<proteinExistence type="predicted"/>
<dbReference type="EnsemblMetazoa" id="GMOY006449-RA">
    <property type="protein sequence ID" value="GMOY006449-PA"/>
    <property type="gene ID" value="GMOY006449"/>
</dbReference>
<keyword evidence="2" id="KW-1185">Reference proteome</keyword>
<evidence type="ECO:0000313" key="2">
    <source>
        <dbReference type="Proteomes" id="UP000092444"/>
    </source>
</evidence>